<dbReference type="Gene3D" id="3.30.70.100">
    <property type="match status" value="1"/>
</dbReference>
<dbReference type="PROSITE" id="PS50925">
    <property type="entry name" value="BLUF"/>
    <property type="match status" value="1"/>
</dbReference>
<accession>A0A5S3V527</accession>
<dbReference type="GO" id="GO:0071949">
    <property type="term" value="F:FAD binding"/>
    <property type="evidence" value="ECO:0007669"/>
    <property type="project" value="InterPro"/>
</dbReference>
<proteinExistence type="predicted"/>
<dbReference type="GO" id="GO:0009882">
    <property type="term" value="F:blue light photoreceptor activity"/>
    <property type="evidence" value="ECO:0007669"/>
    <property type="project" value="InterPro"/>
</dbReference>
<protein>
    <submittedName>
        <fullName evidence="1">Uncharacterized protein</fullName>
    </submittedName>
</protein>
<gene>
    <name evidence="1" type="ORF">CWC22_003165</name>
</gene>
<sequence length="153" mass="18004">MLIFRVNKGVSMALIELIYVSTVTAPLSDEQLVELNRFCKSTNQLNGISGMLLYDGHHFMQVIEGERDHVERLYKNIQQDPRHTEVVALIINDLPKRNFSRWSMGVIDLSKHPSYRKVKTTRPHRRLPLSYKLLKSFRDQEMEFEERVRKSFG</sequence>
<name>A0A5S3V527_9GAMM</name>
<dbReference type="OrthoDB" id="557705at2"/>
<dbReference type="Proteomes" id="UP000305729">
    <property type="component" value="Chromosome 1"/>
</dbReference>
<evidence type="ECO:0000313" key="1">
    <source>
        <dbReference type="EMBL" id="QPB82060.1"/>
    </source>
</evidence>
<dbReference type="InterPro" id="IPR007024">
    <property type="entry name" value="BLUF_domain"/>
</dbReference>
<dbReference type="Pfam" id="PF04940">
    <property type="entry name" value="BLUF"/>
    <property type="match status" value="1"/>
</dbReference>
<reference evidence="1 2" key="1">
    <citation type="submission" date="2019-10" db="EMBL/GenBank/DDBJ databases">
        <title>Pseudoalteromonas rubra S4059.</title>
        <authorList>
            <person name="Paulsen S."/>
            <person name="Wang X."/>
        </authorList>
    </citation>
    <scope>NUCLEOTIDE SEQUENCE [LARGE SCALE GENOMIC DNA]</scope>
    <source>
        <strain evidence="1 2">S4059</strain>
    </source>
</reference>
<dbReference type="InterPro" id="IPR036046">
    <property type="entry name" value="Acylphosphatase-like_dom_sf"/>
</dbReference>
<dbReference type="EMBL" id="CP045429">
    <property type="protein sequence ID" value="QPB82060.1"/>
    <property type="molecule type" value="Genomic_DNA"/>
</dbReference>
<evidence type="ECO:0000313" key="2">
    <source>
        <dbReference type="Proteomes" id="UP000305729"/>
    </source>
</evidence>
<organism evidence="1 2">
    <name type="scientific">Pseudoalteromonas rubra</name>
    <dbReference type="NCBI Taxonomy" id="43658"/>
    <lineage>
        <taxon>Bacteria</taxon>
        <taxon>Pseudomonadati</taxon>
        <taxon>Pseudomonadota</taxon>
        <taxon>Gammaproteobacteria</taxon>
        <taxon>Alteromonadales</taxon>
        <taxon>Pseudoalteromonadaceae</taxon>
        <taxon>Pseudoalteromonas</taxon>
    </lineage>
</organism>
<dbReference type="SMART" id="SM01034">
    <property type="entry name" value="BLUF"/>
    <property type="match status" value="1"/>
</dbReference>
<dbReference type="SUPFAM" id="SSF54975">
    <property type="entry name" value="Acylphosphatase/BLUF domain-like"/>
    <property type="match status" value="1"/>
</dbReference>
<dbReference type="AlphaFoldDB" id="A0A5S3V527"/>